<feature type="region of interest" description="Disordered" evidence="1">
    <location>
        <begin position="59"/>
        <end position="105"/>
    </location>
</feature>
<evidence type="ECO:0000313" key="2">
    <source>
        <dbReference type="EMBL" id="KAL2726858.1"/>
    </source>
</evidence>
<comment type="caution">
    <text evidence="2">The sequence shown here is derived from an EMBL/GenBank/DDBJ whole genome shotgun (WGS) entry which is preliminary data.</text>
</comment>
<keyword evidence="3" id="KW-1185">Reference proteome</keyword>
<name>A0ABD2B2E6_VESSQ</name>
<feature type="compositionally biased region" description="Basic residues" evidence="1">
    <location>
        <begin position="79"/>
        <end position="94"/>
    </location>
</feature>
<accession>A0ABD2B2E6</accession>
<dbReference type="AlphaFoldDB" id="A0ABD2B2E6"/>
<gene>
    <name evidence="2" type="ORF">V1478_007136</name>
</gene>
<organism evidence="2 3">
    <name type="scientific">Vespula squamosa</name>
    <name type="common">Southern yellow jacket</name>
    <name type="synonym">Wasp</name>
    <dbReference type="NCBI Taxonomy" id="30214"/>
    <lineage>
        <taxon>Eukaryota</taxon>
        <taxon>Metazoa</taxon>
        <taxon>Ecdysozoa</taxon>
        <taxon>Arthropoda</taxon>
        <taxon>Hexapoda</taxon>
        <taxon>Insecta</taxon>
        <taxon>Pterygota</taxon>
        <taxon>Neoptera</taxon>
        <taxon>Endopterygota</taxon>
        <taxon>Hymenoptera</taxon>
        <taxon>Apocrita</taxon>
        <taxon>Aculeata</taxon>
        <taxon>Vespoidea</taxon>
        <taxon>Vespidae</taxon>
        <taxon>Vespinae</taxon>
        <taxon>Vespula</taxon>
    </lineage>
</organism>
<evidence type="ECO:0000256" key="1">
    <source>
        <dbReference type="SAM" id="MobiDB-lite"/>
    </source>
</evidence>
<reference evidence="2 3" key="1">
    <citation type="journal article" date="2024" name="Ann. Entomol. Soc. Am.">
        <title>Genomic analyses of the southern and eastern yellowjacket wasps (Hymenoptera: Vespidae) reveal evolutionary signatures of social life.</title>
        <authorList>
            <person name="Catto M.A."/>
            <person name="Caine P.B."/>
            <person name="Orr S.E."/>
            <person name="Hunt B.G."/>
            <person name="Goodisman M.A.D."/>
        </authorList>
    </citation>
    <scope>NUCLEOTIDE SEQUENCE [LARGE SCALE GENOMIC DNA]</scope>
    <source>
        <strain evidence="2">233</strain>
        <tissue evidence="2">Head and thorax</tissue>
    </source>
</reference>
<protein>
    <submittedName>
        <fullName evidence="2">AF4/FMR2 family member 4 isoform X5</fullName>
    </submittedName>
</protein>
<evidence type="ECO:0000313" key="3">
    <source>
        <dbReference type="Proteomes" id="UP001607302"/>
    </source>
</evidence>
<sequence>MITPIVRYNRRNSNIDFKPFDFIEFKISCGLDPNELNEECKAGVENLERDRLRERERQARAAMSVQAEHVAAGGSSDPRHHHHSHHSHAHHHGNTHSSASLFRAPVKRSKTRSIFEEDYKIMDEQLASW</sequence>
<dbReference type="EMBL" id="JAUDFV010000133">
    <property type="protein sequence ID" value="KAL2726858.1"/>
    <property type="molecule type" value="Genomic_DNA"/>
</dbReference>
<dbReference type="Proteomes" id="UP001607302">
    <property type="component" value="Unassembled WGS sequence"/>
</dbReference>
<proteinExistence type="predicted"/>